<evidence type="ECO:0008006" key="4">
    <source>
        <dbReference type="Google" id="ProtNLM"/>
    </source>
</evidence>
<protein>
    <recommendedName>
        <fullName evidence="4">Bacteriophage lambda, GpH, tail tape measure, C-terminal</fullName>
    </recommendedName>
</protein>
<evidence type="ECO:0000313" key="1">
    <source>
        <dbReference type="EMBL" id="CAB4134703.1"/>
    </source>
</evidence>
<gene>
    <name evidence="3" type="ORF">UFOVP1231_40</name>
    <name evidence="1" type="ORF">UFOVP283_2</name>
    <name evidence="2" type="ORF">UFOVP957_46</name>
</gene>
<dbReference type="EMBL" id="LR797182">
    <property type="protein sequence ID" value="CAB4192541.1"/>
    <property type="molecule type" value="Genomic_DNA"/>
</dbReference>
<name>A0A6J5PUD1_9CAUD</name>
<reference evidence="2" key="1">
    <citation type="submission" date="2020-05" db="EMBL/GenBank/DDBJ databases">
        <authorList>
            <person name="Chiriac C."/>
            <person name="Salcher M."/>
            <person name="Ghai R."/>
            <person name="Kavagutti S V."/>
        </authorList>
    </citation>
    <scope>NUCLEOTIDE SEQUENCE</scope>
</reference>
<proteinExistence type="predicted"/>
<evidence type="ECO:0000313" key="3">
    <source>
        <dbReference type="EMBL" id="CAB4192541.1"/>
    </source>
</evidence>
<dbReference type="EMBL" id="LR796292">
    <property type="protein sequence ID" value="CAB4134703.1"/>
    <property type="molecule type" value="Genomic_DNA"/>
</dbReference>
<evidence type="ECO:0000313" key="2">
    <source>
        <dbReference type="EMBL" id="CAB4174467.1"/>
    </source>
</evidence>
<sequence length="779" mass="78305">MAIKIDIVGDYNDREVNRAINDLKLLHSQGGTTSGGLGKLGAAGLAMGASLGLAAAQAVQAGAAMALQFGVDSVNAFIADDAAAQSLAQTFEQLGLATQSTGVESFIAKTETAAAVADDQLRPALDRLVRSTHDVQQAQDLLGLALDISAKRHVSLETASNAVGKAVDGNYGALAKLAGGYTTAELKAMGLNSVVSTLSSQFAGSATAAAGTYQGQLALLGIQFGNIQESFGKGFLDGVTASMGGAKGAGEQLTPVMESLAANAESLGRSIGSLASNITPAIAGIKVMWGAFSVLDAGLGSVIAKMIALTFAMRGDFAAASAIVAEADRKLLVASGALTTATQDLTQGTVDGIPVTLSAASALDEQAAAANRAANALNDKTRAEFANMSKLDNLSQDAAGRKASANQLLQQQINLDQLAANAKNTYGGSAAGAAEKIVILTEKQQNLALTMAGTQVAVKQVTDELDSLKKASDDYAASITGAIKGTVDLSAAFTAAQKASQEGTLAAGESVVSTTIANFRAQILAAKQFSDSLTNVAAAGGSQALIDQILAVAATQGPGAGEYLANTLVIDGLVPELTTQLASFNVFATEAGQAMSDNFYGQGIMSAVSLLNGLSTEVAAQQKMLDRLGKNIGLPIAAAISEEIAQAIRDGIADGHAVAARRRAEAAAAASFEPITVMPGASSASTTGAGNNYGGIATFAAGGSVMGGVPIIVGEKGPELFVPGSNGSIVPNRGGSPVGGNSYSITVQAGVGDPRAIGQSIVEYVKKFEQANGPVFRAA</sequence>
<organism evidence="2">
    <name type="scientific">uncultured Caudovirales phage</name>
    <dbReference type="NCBI Taxonomy" id="2100421"/>
    <lineage>
        <taxon>Viruses</taxon>
        <taxon>Duplodnaviria</taxon>
        <taxon>Heunggongvirae</taxon>
        <taxon>Uroviricota</taxon>
        <taxon>Caudoviricetes</taxon>
        <taxon>Peduoviridae</taxon>
        <taxon>Maltschvirus</taxon>
        <taxon>Maltschvirus maltsch</taxon>
    </lineage>
</organism>
<dbReference type="EMBL" id="LR796918">
    <property type="protein sequence ID" value="CAB4174467.1"/>
    <property type="molecule type" value="Genomic_DNA"/>
</dbReference>
<accession>A0A6J5PUD1</accession>